<evidence type="ECO:0000313" key="7">
    <source>
        <dbReference type="Proteomes" id="UP000287166"/>
    </source>
</evidence>
<accession>A0A401GVJ7</accession>
<keyword evidence="7" id="KW-1185">Reference proteome</keyword>
<feature type="transmembrane region" description="Helical" evidence="5">
    <location>
        <begin position="349"/>
        <end position="372"/>
    </location>
</feature>
<dbReference type="STRING" id="139825.A0A401GVJ7"/>
<dbReference type="SUPFAM" id="SSF103473">
    <property type="entry name" value="MFS general substrate transporter"/>
    <property type="match status" value="1"/>
</dbReference>
<dbReference type="RefSeq" id="XP_027616697.1">
    <property type="nucleotide sequence ID" value="XM_027760896.1"/>
</dbReference>
<evidence type="ECO:0000256" key="5">
    <source>
        <dbReference type="SAM" id="Phobius"/>
    </source>
</evidence>
<name>A0A401GVJ7_9APHY</name>
<reference evidence="6 7" key="1">
    <citation type="journal article" date="2018" name="Sci. Rep.">
        <title>Genome sequence of the cauliflower mushroom Sparassis crispa (Hanabiratake) and its association with beneficial usage.</title>
        <authorList>
            <person name="Kiyama R."/>
            <person name="Furutani Y."/>
            <person name="Kawaguchi K."/>
            <person name="Nakanishi T."/>
        </authorList>
    </citation>
    <scope>NUCLEOTIDE SEQUENCE [LARGE SCALE GENOMIC DNA]</scope>
</reference>
<evidence type="ECO:0000256" key="4">
    <source>
        <dbReference type="ARBA" id="ARBA00023136"/>
    </source>
</evidence>
<dbReference type="InParanoid" id="A0A401GVJ7"/>
<keyword evidence="4 5" id="KW-0472">Membrane</keyword>
<evidence type="ECO:0000256" key="2">
    <source>
        <dbReference type="ARBA" id="ARBA00022692"/>
    </source>
</evidence>
<dbReference type="PANTHER" id="PTHR23510">
    <property type="entry name" value="INNER MEMBRANE TRANSPORT PROTEIN YAJR"/>
    <property type="match status" value="1"/>
</dbReference>
<feature type="transmembrane region" description="Helical" evidence="5">
    <location>
        <begin position="473"/>
        <end position="495"/>
    </location>
</feature>
<sequence>MSPVRLPSTVLDICRSLRHRRALSSRHPARGDHQVAQDHELKLPKIGSLVIVLSASALLQVSFFIIVSSSNEYAQHLGGTSTFSGLVIGIPTVFSGLALLPLMKVDQGRYKRPLHFACGSAMIGSILYSLAYKANFLYLILIGRIVSGFGFTFWMYSKRYCSDPRIVGIRRRTTLAGWLVLGQGAGFSIGPFIGGLLYRVGFSNSVFNGYTSPTWIMAIIWAVFWAVAAVVYEDVPITPSAPSAIELAPVLTNLQPGVGVSGSADLQQDTGPSVKQEEEITVVFAPTTELETIPLQTEEPRVRMSLPQWGVTATMCWFAMTCFFILGAWEANIPVFTAMHSALSPFQFSPYAAGNLIALGGICTIPFLLLNVFFARRVQDRHTLAIGTSLGLVGLIITIAIFSTRKVNYGSLFVCWFLIALGFNLASTVTLSLLSKQLPGDWNAKISLAIQYSNYTGRVTGAVWGGSGVTVGMLNYVGLQIAVVGIGAVMFLTLWKNLKAKTG</sequence>
<feature type="transmembrane region" description="Helical" evidence="5">
    <location>
        <begin position="409"/>
        <end position="434"/>
    </location>
</feature>
<comment type="subcellular location">
    <subcellularLocation>
        <location evidence="1">Membrane</location>
        <topology evidence="1">Multi-pass membrane protein</topology>
    </subcellularLocation>
</comment>
<feature type="transmembrane region" description="Helical" evidence="5">
    <location>
        <begin position="114"/>
        <end position="131"/>
    </location>
</feature>
<feature type="transmembrane region" description="Helical" evidence="5">
    <location>
        <begin position="309"/>
        <end position="329"/>
    </location>
</feature>
<feature type="transmembrane region" description="Helical" evidence="5">
    <location>
        <begin position="82"/>
        <end position="102"/>
    </location>
</feature>
<dbReference type="GeneID" id="38782701"/>
<gene>
    <name evidence="6" type="ORF">SCP_0803060</name>
</gene>
<dbReference type="OrthoDB" id="2015447at2759"/>
<feature type="transmembrane region" description="Helical" evidence="5">
    <location>
        <begin position="49"/>
        <end position="70"/>
    </location>
</feature>
<dbReference type="InterPro" id="IPR051068">
    <property type="entry name" value="MFS_Domain-Containing_Protein"/>
</dbReference>
<feature type="transmembrane region" description="Helical" evidence="5">
    <location>
        <begin position="384"/>
        <end position="403"/>
    </location>
</feature>
<protein>
    <recommendedName>
        <fullName evidence="8">MFS general substrate transporter</fullName>
    </recommendedName>
</protein>
<dbReference type="AlphaFoldDB" id="A0A401GVJ7"/>
<dbReference type="InterPro" id="IPR011701">
    <property type="entry name" value="MFS"/>
</dbReference>
<evidence type="ECO:0000256" key="1">
    <source>
        <dbReference type="ARBA" id="ARBA00004141"/>
    </source>
</evidence>
<feature type="transmembrane region" description="Helical" evidence="5">
    <location>
        <begin position="137"/>
        <end position="156"/>
    </location>
</feature>
<dbReference type="EMBL" id="BFAD01000008">
    <property type="protein sequence ID" value="GBE85784.1"/>
    <property type="molecule type" value="Genomic_DNA"/>
</dbReference>
<organism evidence="6 7">
    <name type="scientific">Sparassis crispa</name>
    <dbReference type="NCBI Taxonomy" id="139825"/>
    <lineage>
        <taxon>Eukaryota</taxon>
        <taxon>Fungi</taxon>
        <taxon>Dikarya</taxon>
        <taxon>Basidiomycota</taxon>
        <taxon>Agaricomycotina</taxon>
        <taxon>Agaricomycetes</taxon>
        <taxon>Polyporales</taxon>
        <taxon>Sparassidaceae</taxon>
        <taxon>Sparassis</taxon>
    </lineage>
</organism>
<feature type="transmembrane region" description="Helical" evidence="5">
    <location>
        <begin position="446"/>
        <end position="467"/>
    </location>
</feature>
<keyword evidence="2 5" id="KW-0812">Transmembrane</keyword>
<dbReference type="PANTHER" id="PTHR23510:SF64">
    <property type="entry name" value="INNER MEMBRANE TRANSPORT PROTEIN YAJR"/>
    <property type="match status" value="1"/>
</dbReference>
<feature type="transmembrane region" description="Helical" evidence="5">
    <location>
        <begin position="176"/>
        <end position="198"/>
    </location>
</feature>
<dbReference type="FunCoup" id="A0A401GVJ7">
    <property type="interactions" value="62"/>
</dbReference>
<dbReference type="Proteomes" id="UP000287166">
    <property type="component" value="Unassembled WGS sequence"/>
</dbReference>
<evidence type="ECO:0000313" key="6">
    <source>
        <dbReference type="EMBL" id="GBE85784.1"/>
    </source>
</evidence>
<evidence type="ECO:0008006" key="8">
    <source>
        <dbReference type="Google" id="ProtNLM"/>
    </source>
</evidence>
<dbReference type="InterPro" id="IPR036259">
    <property type="entry name" value="MFS_trans_sf"/>
</dbReference>
<feature type="transmembrane region" description="Helical" evidence="5">
    <location>
        <begin position="210"/>
        <end position="232"/>
    </location>
</feature>
<dbReference type="Pfam" id="PF07690">
    <property type="entry name" value="MFS_1"/>
    <property type="match status" value="1"/>
</dbReference>
<proteinExistence type="predicted"/>
<evidence type="ECO:0000256" key="3">
    <source>
        <dbReference type="ARBA" id="ARBA00022989"/>
    </source>
</evidence>
<dbReference type="Gene3D" id="1.20.1250.20">
    <property type="entry name" value="MFS general substrate transporter like domains"/>
    <property type="match status" value="1"/>
</dbReference>
<dbReference type="GO" id="GO:0022857">
    <property type="term" value="F:transmembrane transporter activity"/>
    <property type="evidence" value="ECO:0007669"/>
    <property type="project" value="InterPro"/>
</dbReference>
<dbReference type="GO" id="GO:0016020">
    <property type="term" value="C:membrane"/>
    <property type="evidence" value="ECO:0007669"/>
    <property type="project" value="UniProtKB-SubCell"/>
</dbReference>
<comment type="caution">
    <text evidence="6">The sequence shown here is derived from an EMBL/GenBank/DDBJ whole genome shotgun (WGS) entry which is preliminary data.</text>
</comment>
<keyword evidence="3 5" id="KW-1133">Transmembrane helix</keyword>